<dbReference type="SUPFAM" id="SSF48452">
    <property type="entry name" value="TPR-like"/>
    <property type="match status" value="2"/>
</dbReference>
<dbReference type="GO" id="GO:0008270">
    <property type="term" value="F:zinc ion binding"/>
    <property type="evidence" value="ECO:0007669"/>
    <property type="project" value="UniProtKB-KW"/>
</dbReference>
<reference evidence="6" key="1">
    <citation type="submission" date="2022-11" db="UniProtKB">
        <authorList>
            <consortium name="WormBaseParasite"/>
        </authorList>
    </citation>
    <scope>IDENTIFICATION</scope>
</reference>
<evidence type="ECO:0000313" key="5">
    <source>
        <dbReference type="Proteomes" id="UP000887565"/>
    </source>
</evidence>
<evidence type="ECO:0000256" key="2">
    <source>
        <dbReference type="ARBA" id="ARBA00022833"/>
    </source>
</evidence>
<dbReference type="GO" id="GO:1900075">
    <property type="term" value="P:positive regulation of neuromuscular synaptic transmission"/>
    <property type="evidence" value="ECO:0007669"/>
    <property type="project" value="TreeGrafter"/>
</dbReference>
<dbReference type="InterPro" id="IPR011990">
    <property type="entry name" value="TPR-like_helical_dom_sf"/>
</dbReference>
<dbReference type="GO" id="GO:0033130">
    <property type="term" value="F:acetylcholine receptor binding"/>
    <property type="evidence" value="ECO:0007669"/>
    <property type="project" value="TreeGrafter"/>
</dbReference>
<dbReference type="GO" id="GO:0031594">
    <property type="term" value="C:neuromuscular junction"/>
    <property type="evidence" value="ECO:0007669"/>
    <property type="project" value="TreeGrafter"/>
</dbReference>
<proteinExistence type="predicted"/>
<keyword evidence="1 3" id="KW-0863">Zinc-finger</keyword>
<protein>
    <submittedName>
        <fullName evidence="6">RING-type domain-containing protein</fullName>
    </submittedName>
</protein>
<keyword evidence="1 3" id="KW-0479">Metal-binding</keyword>
<name>A0A915KUE0_ROMCU</name>
<evidence type="ECO:0000256" key="1">
    <source>
        <dbReference type="ARBA" id="ARBA00022771"/>
    </source>
</evidence>
<keyword evidence="5" id="KW-1185">Reference proteome</keyword>
<dbReference type="InterPro" id="IPR052480">
    <property type="entry name" value="RAPsyn"/>
</dbReference>
<dbReference type="Gene3D" id="3.30.40.10">
    <property type="entry name" value="Zinc/RING finger domain, C3HC4 (zinc finger)"/>
    <property type="match status" value="1"/>
</dbReference>
<dbReference type="InterPro" id="IPR019734">
    <property type="entry name" value="TPR_rpt"/>
</dbReference>
<evidence type="ECO:0000313" key="6">
    <source>
        <dbReference type="WBParaSite" id="nRc.2.0.1.t42086-RA"/>
    </source>
</evidence>
<dbReference type="WBParaSite" id="nRc.2.0.1.t42086-RA">
    <property type="protein sequence ID" value="nRc.2.0.1.t42086-RA"/>
    <property type="gene ID" value="nRc.2.0.1.g42086"/>
</dbReference>
<accession>A0A915KUE0</accession>
<dbReference type="Pfam" id="PF13181">
    <property type="entry name" value="TPR_8"/>
    <property type="match status" value="1"/>
</dbReference>
<dbReference type="InterPro" id="IPR001841">
    <property type="entry name" value="Znf_RING"/>
</dbReference>
<dbReference type="SMART" id="SM00028">
    <property type="entry name" value="TPR"/>
    <property type="match status" value="5"/>
</dbReference>
<dbReference type="SUPFAM" id="SSF57850">
    <property type="entry name" value="RING/U-box"/>
    <property type="match status" value="1"/>
</dbReference>
<dbReference type="GO" id="GO:0005886">
    <property type="term" value="C:plasma membrane"/>
    <property type="evidence" value="ECO:0007669"/>
    <property type="project" value="TreeGrafter"/>
</dbReference>
<feature type="domain" description="RING-type" evidence="4">
    <location>
        <begin position="363"/>
        <end position="411"/>
    </location>
</feature>
<dbReference type="InterPro" id="IPR013083">
    <property type="entry name" value="Znf_RING/FYVE/PHD"/>
</dbReference>
<dbReference type="PROSITE" id="PS50089">
    <property type="entry name" value="ZF_RING_2"/>
    <property type="match status" value="1"/>
</dbReference>
<dbReference type="PANTHER" id="PTHR46574">
    <property type="entry name" value="43 KDA RECEPTOR-ASSOCIATED PROTEIN OF THE SYNAPSE"/>
    <property type="match status" value="1"/>
</dbReference>
<dbReference type="Proteomes" id="UP000887565">
    <property type="component" value="Unplaced"/>
</dbReference>
<evidence type="ECO:0000259" key="4">
    <source>
        <dbReference type="PROSITE" id="PS50089"/>
    </source>
</evidence>
<dbReference type="SMART" id="SM00184">
    <property type="entry name" value="RING"/>
    <property type="match status" value="1"/>
</dbReference>
<dbReference type="Gene3D" id="1.25.40.10">
    <property type="entry name" value="Tetratricopeptide repeat domain"/>
    <property type="match status" value="2"/>
</dbReference>
<sequence>MNYEYFNIGSFSPCSTSFFCRTSSLHKLKSVQDKFLTNGYLAEAYAERGRYEKMLKHALIQLQLANEQEDDSMRARAYLTLAKANEKLGEFDRSINYSKICLDFKLKSNPETVGYIHLNLASLYLAKGDFSSTFENLRNAEVVVRKTCEKLLELQVYLGMGVLYMNLNDLTKAATYLDACLSLSSVMVVEDTKIKYQSVILCHLAALYRKRKLLDKAERICQEALNFARSNGNKPIEARGLVLLGDIVRDALRFQDQTLAWISYNNAGTLASDMDDILLQVTIMNSTAKCATEQYLIGINCECQAVSLNESCSDLAESIGCKLITLKCQSRLRKLYESLSDDKKLDGAKKKCLRLVQELQLFCNLCGQRYALKDESLRALPCSHFFHEQCLIARRQSRDSVSNVQPCPKCQSHRFSFLEEQKPPLPNCGNTTETAPEFRRPRNQNYHVFEIFVQINSIGEFQSKTFVVDRRSLFDQIFRPLFDISVIGVVAAAAENFSRHFEFSRTAGAKITHGQS</sequence>
<evidence type="ECO:0000256" key="3">
    <source>
        <dbReference type="PROSITE-ProRule" id="PRU00175"/>
    </source>
</evidence>
<dbReference type="AlphaFoldDB" id="A0A915KUE0"/>
<dbReference type="GO" id="GO:0005737">
    <property type="term" value="C:cytoplasm"/>
    <property type="evidence" value="ECO:0007669"/>
    <property type="project" value="UniProtKB-ARBA"/>
</dbReference>
<dbReference type="GO" id="GO:0007271">
    <property type="term" value="P:synaptic transmission, cholinergic"/>
    <property type="evidence" value="ECO:0007669"/>
    <property type="project" value="TreeGrafter"/>
</dbReference>
<dbReference type="PANTHER" id="PTHR46574:SF1">
    <property type="entry name" value="43 KDA RECEPTOR-ASSOCIATED PROTEIN OF THE SYNAPSE"/>
    <property type="match status" value="1"/>
</dbReference>
<keyword evidence="2" id="KW-0862">Zinc</keyword>
<organism evidence="5 6">
    <name type="scientific">Romanomermis culicivorax</name>
    <name type="common">Nematode worm</name>
    <dbReference type="NCBI Taxonomy" id="13658"/>
    <lineage>
        <taxon>Eukaryota</taxon>
        <taxon>Metazoa</taxon>
        <taxon>Ecdysozoa</taxon>
        <taxon>Nematoda</taxon>
        <taxon>Enoplea</taxon>
        <taxon>Dorylaimia</taxon>
        <taxon>Mermithida</taxon>
        <taxon>Mermithoidea</taxon>
        <taxon>Mermithidae</taxon>
        <taxon>Romanomermis</taxon>
    </lineage>
</organism>